<evidence type="ECO:0000313" key="1">
    <source>
        <dbReference type="EMBL" id="KAA3479816.1"/>
    </source>
</evidence>
<keyword evidence="1" id="KW-0808">Transferase</keyword>
<dbReference type="AlphaFoldDB" id="A0A5B6WEU3"/>
<evidence type="ECO:0000313" key="2">
    <source>
        <dbReference type="Proteomes" id="UP000325315"/>
    </source>
</evidence>
<sequence length="169" mass="19527">MRFLSAEGKEVFLKSILQVIPIYAMQCFKLPISLCQELENIMCKFWWCNSKTNKGIHWCKWSDMCIPKAKGRLGFKDLSKFNFALLAKQGWKIITQPNCLFACVIKAKYFPKGKFMSAGLGSYHSYTWRSIWGARQPGLGNYYLKARYYPIVIRRGAAEKYSLNPIGVQ</sequence>
<accession>A0A5B6WEU3</accession>
<gene>
    <name evidence="1" type="ORF">EPI10_020297</name>
</gene>
<protein>
    <submittedName>
        <fullName evidence="1">Reverse transcriptase-like protein</fullName>
    </submittedName>
</protein>
<dbReference type="PANTHER" id="PTHR33116">
    <property type="entry name" value="REVERSE TRANSCRIPTASE ZINC-BINDING DOMAIN-CONTAINING PROTEIN-RELATED-RELATED"/>
    <property type="match status" value="1"/>
</dbReference>
<keyword evidence="1" id="KW-0695">RNA-directed DNA polymerase</keyword>
<organism evidence="1 2">
    <name type="scientific">Gossypium australe</name>
    <dbReference type="NCBI Taxonomy" id="47621"/>
    <lineage>
        <taxon>Eukaryota</taxon>
        <taxon>Viridiplantae</taxon>
        <taxon>Streptophyta</taxon>
        <taxon>Embryophyta</taxon>
        <taxon>Tracheophyta</taxon>
        <taxon>Spermatophyta</taxon>
        <taxon>Magnoliopsida</taxon>
        <taxon>eudicotyledons</taxon>
        <taxon>Gunneridae</taxon>
        <taxon>Pentapetalae</taxon>
        <taxon>rosids</taxon>
        <taxon>malvids</taxon>
        <taxon>Malvales</taxon>
        <taxon>Malvaceae</taxon>
        <taxon>Malvoideae</taxon>
        <taxon>Gossypium</taxon>
    </lineage>
</organism>
<dbReference type="EMBL" id="SMMG02000003">
    <property type="protein sequence ID" value="KAA3479816.1"/>
    <property type="molecule type" value="Genomic_DNA"/>
</dbReference>
<reference evidence="2" key="1">
    <citation type="journal article" date="2019" name="Plant Biotechnol. J.">
        <title>Genome sequencing of the Australian wild diploid species Gossypium australe highlights disease resistance and delayed gland morphogenesis.</title>
        <authorList>
            <person name="Cai Y."/>
            <person name="Cai X."/>
            <person name="Wang Q."/>
            <person name="Wang P."/>
            <person name="Zhang Y."/>
            <person name="Cai C."/>
            <person name="Xu Y."/>
            <person name="Wang K."/>
            <person name="Zhou Z."/>
            <person name="Wang C."/>
            <person name="Geng S."/>
            <person name="Li B."/>
            <person name="Dong Q."/>
            <person name="Hou Y."/>
            <person name="Wang H."/>
            <person name="Ai P."/>
            <person name="Liu Z."/>
            <person name="Yi F."/>
            <person name="Sun M."/>
            <person name="An G."/>
            <person name="Cheng J."/>
            <person name="Zhang Y."/>
            <person name="Shi Q."/>
            <person name="Xie Y."/>
            <person name="Shi X."/>
            <person name="Chang Y."/>
            <person name="Huang F."/>
            <person name="Chen Y."/>
            <person name="Hong S."/>
            <person name="Mi L."/>
            <person name="Sun Q."/>
            <person name="Zhang L."/>
            <person name="Zhou B."/>
            <person name="Peng R."/>
            <person name="Zhang X."/>
            <person name="Liu F."/>
        </authorList>
    </citation>
    <scope>NUCLEOTIDE SEQUENCE [LARGE SCALE GENOMIC DNA]</scope>
    <source>
        <strain evidence="2">cv. PA1801</strain>
    </source>
</reference>
<dbReference type="OrthoDB" id="998808at2759"/>
<dbReference type="PANTHER" id="PTHR33116:SF86">
    <property type="entry name" value="REVERSE TRANSCRIPTASE DOMAIN-CONTAINING PROTEIN"/>
    <property type="match status" value="1"/>
</dbReference>
<dbReference type="Proteomes" id="UP000325315">
    <property type="component" value="Unassembled WGS sequence"/>
</dbReference>
<keyword evidence="2" id="KW-1185">Reference proteome</keyword>
<dbReference type="GO" id="GO:0003964">
    <property type="term" value="F:RNA-directed DNA polymerase activity"/>
    <property type="evidence" value="ECO:0007669"/>
    <property type="project" value="UniProtKB-KW"/>
</dbReference>
<proteinExistence type="predicted"/>
<keyword evidence="1" id="KW-0548">Nucleotidyltransferase</keyword>
<name>A0A5B6WEU3_9ROSI</name>
<comment type="caution">
    <text evidence="1">The sequence shown here is derived from an EMBL/GenBank/DDBJ whole genome shotgun (WGS) entry which is preliminary data.</text>
</comment>